<evidence type="ECO:0000313" key="7">
    <source>
        <dbReference type="Proteomes" id="UP000724964"/>
    </source>
</evidence>
<organism evidence="6 7">
    <name type="scientific">Acidimicrobium ferrooxidans</name>
    <dbReference type="NCBI Taxonomy" id="53635"/>
    <lineage>
        <taxon>Bacteria</taxon>
        <taxon>Bacillati</taxon>
        <taxon>Actinomycetota</taxon>
        <taxon>Acidimicrobiia</taxon>
        <taxon>Acidimicrobiales</taxon>
        <taxon>Acidimicrobiaceae</taxon>
        <taxon>Acidimicrobium</taxon>
    </lineage>
</organism>
<proteinExistence type="inferred from homology"/>
<evidence type="ECO:0000256" key="1">
    <source>
        <dbReference type="ARBA" id="ARBA00006432"/>
    </source>
</evidence>
<dbReference type="EMBL" id="JAFIUH010000005">
    <property type="protein sequence ID" value="MBN4059577.1"/>
    <property type="molecule type" value="Genomic_DNA"/>
</dbReference>
<dbReference type="Proteomes" id="UP000724964">
    <property type="component" value="Unassembled WGS sequence"/>
</dbReference>
<protein>
    <submittedName>
        <fullName evidence="6">Alpha/beta fold hydrolase</fullName>
    </submittedName>
</protein>
<name>A0ABS3APJ1_9ACTN</name>
<gene>
    <name evidence="6" type="ORF">JYT35_00495</name>
</gene>
<dbReference type="InterPro" id="IPR020845">
    <property type="entry name" value="AMP-binding_CS"/>
</dbReference>
<keyword evidence="2" id="KW-0436">Ligase</keyword>
<keyword evidence="7" id="KW-1185">Reference proteome</keyword>
<dbReference type="InterPro" id="IPR000073">
    <property type="entry name" value="AB_hydrolase_1"/>
</dbReference>
<feature type="non-terminal residue" evidence="6">
    <location>
        <position position="836"/>
    </location>
</feature>
<comment type="similarity">
    <text evidence="1">Belongs to the ATP-dependent AMP-binding enzyme family.</text>
</comment>
<evidence type="ECO:0000259" key="4">
    <source>
        <dbReference type="Pfam" id="PF00501"/>
    </source>
</evidence>
<dbReference type="InterPro" id="IPR029058">
    <property type="entry name" value="AB_hydrolase_fold"/>
</dbReference>
<sequence>MTAGRGRAKLPAQLPPKSVVGLDPAWSRLVATTDHSGQDVEWHLLDSYAQRSDVEPRLTLLCVHGNPSWSFLWRSVLAAAPDDLRVIAVDQLDMGFSERTGRSRRLADRVEDLSRLTERLGLNGPVVAVAHDWGGPVALGWALQWNTRSDRTLAGVVLTNTAVHQPAGSRASSLIRAARSRPMLKPVTVSSTAFIRGAVDMCRPRPSRAVRDGYLAPYRSADRRHAIADFVADIPLEPEHPTASTLDSIAAGLADLSSIPVALFWGPNDPVFSDLYLHDFEQRLPHADVHRFAGAHHFVQEEGDVAGAIFDWVGFRCLTGEDQSRPHPLPHPRPQASSGGEANQTISRPMWSALSEAEPLKAAVLELSGSTRHTTFDGLSVRVSEFGAGLASFGIQRGSRVALMIPPGIDLNTALYGCWRAGVVAVVIDSALGPANMTKAIRSANPEHLIAIPKALAAAKVLGWPGRRISTDEIDAICAAGRSPDRGSDAGSEPGSNAWDGRDLSTADGSDLALLGFTSGSTGPSKGVLYEHRQLEAQRDLLASIYKVEATDALVAAFAPFALYGPALGITSVVPDMDITKPATLTAVALAEAVAEVDATLVFASPAALANVVATAADLTDIHREALGGVRLLLSAGAPVNPELFARAQTLVPNAEAHTPYGMTEVLPVADVSLVSLAAASGQGVCVGPPCVGVEVRIEPLTRVSDNRHREQADGPVMGEVEIRADHVMHGYDRLWWTQFKARTADGWHRSGDVGWIDDQSRLWIGGRVGDVISTAVGPLMPVPLELAAESVAGVSRAAAVGVGPQGCQVVAIVVETTNPPRHNGLAPAELVGMVR</sequence>
<dbReference type="SUPFAM" id="SSF56801">
    <property type="entry name" value="Acetyl-CoA synthetase-like"/>
    <property type="match status" value="1"/>
</dbReference>
<dbReference type="InterPro" id="IPR042099">
    <property type="entry name" value="ANL_N_sf"/>
</dbReference>
<feature type="region of interest" description="Disordered" evidence="3">
    <location>
        <begin position="480"/>
        <end position="502"/>
    </location>
</feature>
<comment type="caution">
    <text evidence="6">The sequence shown here is derived from an EMBL/GenBank/DDBJ whole genome shotgun (WGS) entry which is preliminary data.</text>
</comment>
<feature type="compositionally biased region" description="Polar residues" evidence="3">
    <location>
        <begin position="335"/>
        <end position="344"/>
    </location>
</feature>
<evidence type="ECO:0000256" key="3">
    <source>
        <dbReference type="SAM" id="MobiDB-lite"/>
    </source>
</evidence>
<dbReference type="PANTHER" id="PTHR43201:SF5">
    <property type="entry name" value="MEDIUM-CHAIN ACYL-COA LIGASE ACSF2, MITOCHONDRIAL"/>
    <property type="match status" value="1"/>
</dbReference>
<dbReference type="Gene3D" id="3.40.50.1820">
    <property type="entry name" value="alpha/beta hydrolase"/>
    <property type="match status" value="1"/>
</dbReference>
<reference evidence="6" key="1">
    <citation type="submission" date="2021-02" db="EMBL/GenBank/DDBJ databases">
        <title>Activity-based single-cell genomes from oceanic crustal fluid captures similar information to metagenomic and metatranscriptomic surveys with orders of magnitude less sampling.</title>
        <authorList>
            <person name="D'Angelo T.S."/>
            <person name="Orcutt B.N."/>
        </authorList>
    </citation>
    <scope>NUCLEOTIDE SEQUENCE [LARGE SCALE GENOMIC DNA]</scope>
    <source>
        <strain evidence="6">AH-315-J10</strain>
    </source>
</reference>
<dbReference type="Gene3D" id="3.40.50.12780">
    <property type="entry name" value="N-terminal domain of ligase-like"/>
    <property type="match status" value="1"/>
</dbReference>
<evidence type="ECO:0000259" key="5">
    <source>
        <dbReference type="Pfam" id="PF00561"/>
    </source>
</evidence>
<feature type="domain" description="AMP-dependent synthetase/ligase" evidence="4">
    <location>
        <begin position="359"/>
        <end position="732"/>
    </location>
</feature>
<dbReference type="Pfam" id="PF00501">
    <property type="entry name" value="AMP-binding"/>
    <property type="match status" value="1"/>
</dbReference>
<feature type="domain" description="AB hydrolase-1" evidence="5">
    <location>
        <begin position="59"/>
        <end position="303"/>
    </location>
</feature>
<dbReference type="PANTHER" id="PTHR43201">
    <property type="entry name" value="ACYL-COA SYNTHETASE"/>
    <property type="match status" value="1"/>
</dbReference>
<evidence type="ECO:0000256" key="2">
    <source>
        <dbReference type="ARBA" id="ARBA00022598"/>
    </source>
</evidence>
<dbReference type="InterPro" id="IPR000873">
    <property type="entry name" value="AMP-dep_synth/lig_dom"/>
</dbReference>
<keyword evidence="6" id="KW-0378">Hydrolase</keyword>
<evidence type="ECO:0000313" key="6">
    <source>
        <dbReference type="EMBL" id="MBN4059577.1"/>
    </source>
</evidence>
<accession>A0ABS3APJ1</accession>
<feature type="region of interest" description="Disordered" evidence="3">
    <location>
        <begin position="323"/>
        <end position="344"/>
    </location>
</feature>
<dbReference type="Pfam" id="PF00561">
    <property type="entry name" value="Abhydrolase_1"/>
    <property type="match status" value="1"/>
</dbReference>
<dbReference type="GO" id="GO:0016787">
    <property type="term" value="F:hydrolase activity"/>
    <property type="evidence" value="ECO:0007669"/>
    <property type="project" value="UniProtKB-KW"/>
</dbReference>
<dbReference type="PROSITE" id="PS00455">
    <property type="entry name" value="AMP_BINDING"/>
    <property type="match status" value="1"/>
</dbReference>
<dbReference type="SUPFAM" id="SSF53474">
    <property type="entry name" value="alpha/beta-Hydrolases"/>
    <property type="match status" value="1"/>
</dbReference>